<protein>
    <submittedName>
        <fullName evidence="1">Uncharacterized protein</fullName>
    </submittedName>
</protein>
<reference evidence="1 2" key="1">
    <citation type="submission" date="2014-02" db="EMBL/GenBank/DDBJ databases">
        <title>The small core and large imbalanced accessory genome model reveals a collaborative survival strategy of Sorangium cellulosum strains in nature.</title>
        <authorList>
            <person name="Han K."/>
            <person name="Peng R."/>
            <person name="Blom J."/>
            <person name="Li Y.-Z."/>
        </authorList>
    </citation>
    <scope>NUCLEOTIDE SEQUENCE [LARGE SCALE GENOMIC DNA]</scope>
    <source>
        <strain evidence="1 2">So0011-07</strain>
    </source>
</reference>
<dbReference type="AlphaFoldDB" id="A0A150SC67"/>
<name>A0A150SC67_SORCE</name>
<accession>A0A150SC67</accession>
<organism evidence="1 2">
    <name type="scientific">Sorangium cellulosum</name>
    <name type="common">Polyangium cellulosum</name>
    <dbReference type="NCBI Taxonomy" id="56"/>
    <lineage>
        <taxon>Bacteria</taxon>
        <taxon>Pseudomonadati</taxon>
        <taxon>Myxococcota</taxon>
        <taxon>Polyangia</taxon>
        <taxon>Polyangiales</taxon>
        <taxon>Polyangiaceae</taxon>
        <taxon>Sorangium</taxon>
    </lineage>
</organism>
<dbReference type="Proteomes" id="UP000075635">
    <property type="component" value="Unassembled WGS sequence"/>
</dbReference>
<proteinExistence type="predicted"/>
<evidence type="ECO:0000313" key="2">
    <source>
        <dbReference type="Proteomes" id="UP000075635"/>
    </source>
</evidence>
<comment type="caution">
    <text evidence="1">The sequence shown here is derived from an EMBL/GenBank/DDBJ whole genome shotgun (WGS) entry which is preliminary data.</text>
</comment>
<gene>
    <name evidence="1" type="ORF">BE17_48420</name>
</gene>
<dbReference type="EMBL" id="JEMB01001160">
    <property type="protein sequence ID" value="KYF90022.1"/>
    <property type="molecule type" value="Genomic_DNA"/>
</dbReference>
<sequence>MICPASQVLVGINIWVDTLVYRIELLCQTVEAWKMSDMSTNTVPGIGNAHSTAYTVKCPLGTAIDEFHGDADQLVHSVNPRCRMM</sequence>
<evidence type="ECO:0000313" key="1">
    <source>
        <dbReference type="EMBL" id="KYF90022.1"/>
    </source>
</evidence>